<accession>A0ABC9VB02</accession>
<evidence type="ECO:0000313" key="2">
    <source>
        <dbReference type="Proteomes" id="UP000023566"/>
    </source>
</evidence>
<dbReference type="AlphaFoldDB" id="A0ABC9VB02"/>
<keyword evidence="2" id="KW-1185">Reference proteome</keyword>
<proteinExistence type="predicted"/>
<dbReference type="InterPro" id="IPR058930">
    <property type="entry name" value="YwzD"/>
</dbReference>
<protein>
    <submittedName>
        <fullName evidence="1">Uncharacterized protein</fullName>
    </submittedName>
</protein>
<name>A0ABC9VB02_9BACL</name>
<reference evidence="1 2" key="1">
    <citation type="journal article" date="2014" name="Appl. Microbiol. Biotechnol.">
        <title>Transformable facultative thermophile Geobacillus stearothermophilus NUB3621 as a host strain for metabolic engineering.</title>
        <authorList>
            <person name="Blanchard K."/>
            <person name="Robic S."/>
            <person name="Matsumura I."/>
        </authorList>
    </citation>
    <scope>NUCLEOTIDE SEQUENCE [LARGE SCALE GENOMIC DNA]</scope>
    <source>
        <strain evidence="1 2">NUB3621</strain>
    </source>
</reference>
<dbReference type="Pfam" id="PF26162">
    <property type="entry name" value="YwzD"/>
    <property type="match status" value="1"/>
</dbReference>
<organism evidence="1 2">
    <name type="scientific">Parageobacillus genomosp. 1</name>
    <dbReference type="NCBI Taxonomy" id="1295642"/>
    <lineage>
        <taxon>Bacteria</taxon>
        <taxon>Bacillati</taxon>
        <taxon>Bacillota</taxon>
        <taxon>Bacilli</taxon>
        <taxon>Bacillales</taxon>
        <taxon>Anoxybacillaceae</taxon>
        <taxon>Parageobacillus</taxon>
    </lineage>
</organism>
<evidence type="ECO:0000313" key="1">
    <source>
        <dbReference type="EMBL" id="EZP75248.1"/>
    </source>
</evidence>
<comment type="caution">
    <text evidence="1">The sequence shown here is derived from an EMBL/GenBank/DDBJ whole genome shotgun (WGS) entry which is preliminary data.</text>
</comment>
<dbReference type="RefSeq" id="WP_186003894.1">
    <property type="nucleotide sequence ID" value="NZ_CM002692.1"/>
</dbReference>
<dbReference type="Proteomes" id="UP000023566">
    <property type="component" value="Chromosome"/>
</dbReference>
<sequence>MGKKQQLPETERFKRILIEARQRGELSVNMTAKEMIEQLAQQLKQVLPINHQ</sequence>
<dbReference type="EMBL" id="AOTZ01000009">
    <property type="protein sequence ID" value="EZP75248.1"/>
    <property type="molecule type" value="Genomic_DNA"/>
</dbReference>
<gene>
    <name evidence="1" type="ORF">H839_17148</name>
</gene>